<name>A0AB36E396_9PAST</name>
<evidence type="ECO:0000313" key="3">
    <source>
        <dbReference type="Proteomes" id="UP000092527"/>
    </source>
</evidence>
<proteinExistence type="predicted"/>
<accession>A0AB36E396</accession>
<gene>
    <name evidence="2" type="ORF">QV09_04065</name>
</gene>
<reference evidence="2 3" key="1">
    <citation type="submission" date="2014-11" db="EMBL/GenBank/DDBJ databases">
        <title>Pan-genome of Gallibacterium spp.</title>
        <authorList>
            <person name="Kudirkiene E."/>
            <person name="Bojesen A.M."/>
        </authorList>
    </citation>
    <scope>NUCLEOTIDE SEQUENCE [LARGE SCALE GENOMIC DNA]</scope>
    <source>
        <strain evidence="2 3">18469/18</strain>
    </source>
</reference>
<dbReference type="Pfam" id="PF09848">
    <property type="entry name" value="SLFN-g3_helicase"/>
    <property type="match status" value="1"/>
</dbReference>
<dbReference type="Gene3D" id="3.40.50.300">
    <property type="entry name" value="P-loop containing nucleotide triphosphate hydrolases"/>
    <property type="match status" value="1"/>
</dbReference>
<evidence type="ECO:0000259" key="1">
    <source>
        <dbReference type="Pfam" id="PF09848"/>
    </source>
</evidence>
<dbReference type="AlphaFoldDB" id="A0AB36E396"/>
<organism evidence="2 3">
    <name type="scientific">Gallibacterium salpingitidis</name>
    <dbReference type="NCBI Taxonomy" id="505341"/>
    <lineage>
        <taxon>Bacteria</taxon>
        <taxon>Pseudomonadati</taxon>
        <taxon>Pseudomonadota</taxon>
        <taxon>Gammaproteobacteria</taxon>
        <taxon>Pasteurellales</taxon>
        <taxon>Pasteurellaceae</taxon>
        <taxon>Gallibacterium</taxon>
    </lineage>
</organism>
<feature type="domain" description="Schlafen group 3-like DNA/RNA helicase" evidence="1">
    <location>
        <begin position="243"/>
        <end position="666"/>
    </location>
</feature>
<dbReference type="RefSeq" id="WP_066111725.1">
    <property type="nucleotide sequence ID" value="NZ_CP103875.1"/>
</dbReference>
<dbReference type="SUPFAM" id="SSF52540">
    <property type="entry name" value="P-loop containing nucleoside triphosphate hydrolases"/>
    <property type="match status" value="1"/>
</dbReference>
<dbReference type="InterPro" id="IPR027417">
    <property type="entry name" value="P-loop_NTPase"/>
</dbReference>
<comment type="caution">
    <text evidence="2">The sequence shown here is derived from an EMBL/GenBank/DDBJ whole genome shotgun (WGS) entry which is preliminary data.</text>
</comment>
<sequence>MRYVKYSVVELLQVTEKEFLTTLFWHTERKTLSERSLDDEDKINSWRDCLYFFKRVLSEYPLLTNIAQVPICFEYNIFDGTWIDALIVCHNKLIILEFKSGNDCRYETLISHRSQLLGYYNKITRCNRVIWEELKKNPQFTVEKYLVYTNPAMSEKLERLEYIKVTDEFIDVLAVITAAADDDRVAQLLEFVVELDITTTGVMRDILNQKILSEMYVQDDNVMACARIVDDIQTQIAERNLNLIFIKGAPGAGKTGTAFSLLEKYLSDGAKYVTGNGNLSAIFSQMIREDHIVGTEAAAVGSLHNLYDVQKFCAKYQNGSSKENLALSKNRLLIIDEAQRVWNPLQIALAKKNHLNDEQKAFIIEKEVSEAMLVLRAVCGAVHKDNLSRTIVFLLGSGQEIYLGEEDGEKYIKKAIAHLKGLPLSKEIHINIYVPTEEMQKEYAPLGHSCYVEPGLLLNKNKRNINSETAIEFVNAIVENKLPKLDASVKDAFYVFNDYLALLSAVTEVNTGAFSVGIVANGFDTLVRWEKNQYGRNCPISYLKLAGQEILNISNDQLKAFYLDKLCNNLSTFASQFNCQGLELDYAIVVWGRKMLRRDNKWIFSNEKVNAIDNYCNQLKVLKTKYPQLESVLKFNQEQIQETFIRNCYRVLLTRARIATYIYVEDQETSDYLQNILLG</sequence>
<protein>
    <recommendedName>
        <fullName evidence="1">Schlafen group 3-like DNA/RNA helicase domain-containing protein</fullName>
    </recommendedName>
</protein>
<dbReference type="EMBL" id="JTJU01000020">
    <property type="protein sequence ID" value="OBX10940.1"/>
    <property type="molecule type" value="Genomic_DNA"/>
</dbReference>
<dbReference type="Proteomes" id="UP000092527">
    <property type="component" value="Unassembled WGS sequence"/>
</dbReference>
<dbReference type="InterPro" id="IPR018647">
    <property type="entry name" value="SLFN_3-like_DNA/RNA_helicase"/>
</dbReference>
<evidence type="ECO:0000313" key="2">
    <source>
        <dbReference type="EMBL" id="OBX10940.1"/>
    </source>
</evidence>